<sequence>MAATKESFHNDMLGIYEKVGRGTGYWAKRFLAKVKRSGGVDAAKFWLNKRMIPDGFARLKKEGQLENSMEVLVLKPEYEDLFSANERAVARDRLTAYGYFG</sequence>
<reference evidence="1 2" key="1">
    <citation type="submission" date="2019-03" db="EMBL/GenBank/DDBJ databases">
        <title>Genomic Encyclopedia of Archaeal and Bacterial Type Strains, Phase II (KMG-II): from individual species to whole genera.</title>
        <authorList>
            <person name="Goeker M."/>
        </authorList>
    </citation>
    <scope>NUCLEOTIDE SEQUENCE [LARGE SCALE GENOMIC DNA]</scope>
    <source>
        <strain evidence="1 2">ATCC 25309</strain>
    </source>
</reference>
<organism evidence="1 2">
    <name type="scientific">Prosthecobacter fusiformis</name>
    <dbReference type="NCBI Taxonomy" id="48464"/>
    <lineage>
        <taxon>Bacteria</taxon>
        <taxon>Pseudomonadati</taxon>
        <taxon>Verrucomicrobiota</taxon>
        <taxon>Verrucomicrobiia</taxon>
        <taxon>Verrucomicrobiales</taxon>
        <taxon>Verrucomicrobiaceae</taxon>
        <taxon>Prosthecobacter</taxon>
    </lineage>
</organism>
<accession>A0A4R7SQY7</accession>
<name>A0A4R7SQY7_9BACT</name>
<comment type="caution">
    <text evidence="1">The sequence shown here is derived from an EMBL/GenBank/DDBJ whole genome shotgun (WGS) entry which is preliminary data.</text>
</comment>
<dbReference type="Proteomes" id="UP000295662">
    <property type="component" value="Unassembled WGS sequence"/>
</dbReference>
<keyword evidence="2" id="KW-1185">Reference proteome</keyword>
<protein>
    <submittedName>
        <fullName evidence="1">Uncharacterized protein</fullName>
    </submittedName>
</protein>
<evidence type="ECO:0000313" key="1">
    <source>
        <dbReference type="EMBL" id="TDU81095.1"/>
    </source>
</evidence>
<dbReference type="AlphaFoldDB" id="A0A4R7SQY7"/>
<evidence type="ECO:0000313" key="2">
    <source>
        <dbReference type="Proteomes" id="UP000295662"/>
    </source>
</evidence>
<proteinExistence type="predicted"/>
<dbReference type="OrthoDB" id="9762009at2"/>
<dbReference type="EMBL" id="SOCA01000001">
    <property type="protein sequence ID" value="TDU81095.1"/>
    <property type="molecule type" value="Genomic_DNA"/>
</dbReference>
<dbReference type="RefSeq" id="WP_133793078.1">
    <property type="nucleotide sequence ID" value="NZ_SOCA01000001.1"/>
</dbReference>
<gene>
    <name evidence="1" type="ORF">EI77_00397</name>
</gene>